<accession>A0AA39LAV8</accession>
<reference evidence="2" key="1">
    <citation type="submission" date="2022-10" db="EMBL/GenBank/DDBJ databases">
        <title>Determination and structural analysis of whole genome sequence of Sarocladium strictum F4-1.</title>
        <authorList>
            <person name="Hu L."/>
            <person name="Jiang Y."/>
        </authorList>
    </citation>
    <scope>NUCLEOTIDE SEQUENCE</scope>
    <source>
        <strain evidence="2">F4-1</strain>
    </source>
</reference>
<comment type="caution">
    <text evidence="2">The sequence shown here is derived from an EMBL/GenBank/DDBJ whole genome shotgun (WGS) entry which is preliminary data.</text>
</comment>
<keyword evidence="1" id="KW-0732">Signal</keyword>
<dbReference type="Proteomes" id="UP001175261">
    <property type="component" value="Unassembled WGS sequence"/>
</dbReference>
<organism evidence="2 3">
    <name type="scientific">Sarocladium strictum</name>
    <name type="common">Black bundle disease fungus</name>
    <name type="synonym">Acremonium strictum</name>
    <dbReference type="NCBI Taxonomy" id="5046"/>
    <lineage>
        <taxon>Eukaryota</taxon>
        <taxon>Fungi</taxon>
        <taxon>Dikarya</taxon>
        <taxon>Ascomycota</taxon>
        <taxon>Pezizomycotina</taxon>
        <taxon>Sordariomycetes</taxon>
        <taxon>Hypocreomycetidae</taxon>
        <taxon>Hypocreales</taxon>
        <taxon>Sarocladiaceae</taxon>
        <taxon>Sarocladium</taxon>
    </lineage>
</organism>
<evidence type="ECO:0000256" key="1">
    <source>
        <dbReference type="SAM" id="SignalP"/>
    </source>
</evidence>
<sequence length="625" mass="69231">MKWQILLFPLLTAALPQQGDTRAFRPRDIAANNTGKFVWAFDPNYDPDALVKQSEISGSFYSKQNWNFRKVGNWLIEYAIQQKVQDSDDFFVALYNTPAFGSDTQQVCGLTPSGDNCEGGQRFNGATSPFHLTNDEFNAQLVRQAIRNTYVYYRTLWQAIGDASREASPRVGKMVVDLGKPLVVEPSGASKALNILGAFVQFAAVFFPVEGIIANIAGSIVRDEIKALEAGTVFFRITEEGAQNLLDLTTKELTKNYEMIKDVADSGKDLIVKLAKIEDETDNGPDTHMFSDVLDYQAAADQYSRHAQTFLEDTWNAILNKGFSDGGIISQIFTGDVLDLRVSTTGPSTLDDHGSRTYGNAVSQYFNYLMQRTMTKILADHGVRVIKRGSYSSVQDCQKAYDEKSVAWVAPAAHGCFGDSDRPGRYSQYFPMVTGSSYRFEKKTYSGVQALLRSTWGSFSFDGPAFYHGAVACTKANGLWANASTKFDKEWSPQYTPPRMPDGTSQTLDANKLTCAFSAPACNFEDVTFANACSTYKSKLREKIFSMAREQGLNMLDSADDTGGCGDRELQYFCLIATEQGPDFTFTGVAQTYINFLDHRGYGWWGGLAGFEQGIQNRIHGGYIG</sequence>
<feature type="chain" id="PRO_5041283327" evidence="1">
    <location>
        <begin position="22"/>
        <end position="625"/>
    </location>
</feature>
<gene>
    <name evidence="2" type="ORF">NLU13_0001</name>
</gene>
<dbReference type="EMBL" id="JAPDFR010000001">
    <property type="protein sequence ID" value="KAK0390497.1"/>
    <property type="molecule type" value="Genomic_DNA"/>
</dbReference>
<proteinExistence type="predicted"/>
<dbReference type="AlphaFoldDB" id="A0AA39LAV8"/>
<evidence type="ECO:0000313" key="2">
    <source>
        <dbReference type="EMBL" id="KAK0390497.1"/>
    </source>
</evidence>
<keyword evidence="3" id="KW-1185">Reference proteome</keyword>
<protein>
    <submittedName>
        <fullName evidence="2">Uncharacterized protein</fullName>
    </submittedName>
</protein>
<name>A0AA39LAV8_SARSR</name>
<evidence type="ECO:0000313" key="3">
    <source>
        <dbReference type="Proteomes" id="UP001175261"/>
    </source>
</evidence>
<feature type="signal peptide" evidence="1">
    <location>
        <begin position="1"/>
        <end position="21"/>
    </location>
</feature>